<comment type="caution">
    <text evidence="2">The sequence shown here is derived from an EMBL/GenBank/DDBJ whole genome shotgun (WGS) entry which is preliminary data.</text>
</comment>
<dbReference type="Proteomes" id="UP001162131">
    <property type="component" value="Unassembled WGS sequence"/>
</dbReference>
<evidence type="ECO:0000313" key="3">
    <source>
        <dbReference type="Proteomes" id="UP001162131"/>
    </source>
</evidence>
<evidence type="ECO:0000256" key="1">
    <source>
        <dbReference type="SAM" id="MobiDB-lite"/>
    </source>
</evidence>
<gene>
    <name evidence="2" type="ORF">BSTOLATCC_MIC58017</name>
</gene>
<proteinExistence type="predicted"/>
<dbReference type="AlphaFoldDB" id="A0AAU9K3V7"/>
<reference evidence="2" key="1">
    <citation type="submission" date="2021-09" db="EMBL/GenBank/DDBJ databases">
        <authorList>
            <consortium name="AG Swart"/>
            <person name="Singh M."/>
            <person name="Singh A."/>
            <person name="Seah K."/>
            <person name="Emmerich C."/>
        </authorList>
    </citation>
    <scope>NUCLEOTIDE SEQUENCE</scope>
    <source>
        <strain evidence="2">ATCC30299</strain>
    </source>
</reference>
<protein>
    <submittedName>
        <fullName evidence="2">Uncharacterized protein</fullName>
    </submittedName>
</protein>
<dbReference type="EMBL" id="CAJZBQ010000056">
    <property type="protein sequence ID" value="CAG9333198.1"/>
    <property type="molecule type" value="Genomic_DNA"/>
</dbReference>
<accession>A0AAU9K3V7</accession>
<name>A0AAU9K3V7_9CILI</name>
<feature type="region of interest" description="Disordered" evidence="1">
    <location>
        <begin position="66"/>
        <end position="85"/>
    </location>
</feature>
<sequence>MKHENTDHIETPVSMNQDQSIDYKSVILPDNAWLNWPSYSSVDPNSNLFDLNHNFASNLEADSQSSSFARKLKKKRGRRPLRPYDPIKKKTEEKDKYWLRAFRSYMKFNYPNIESSLTDEEKTFWLDHLGGNGKPDKGNKFLSYGKKYKDYLFSHQFFVEQFQTWFNNYGQCELVKKCKPDSDLWFVYYDYAAQELYNYTPHREKVVSQQANEIVNGEKSQGEIMEEMMRFYMAMGWMPM</sequence>
<keyword evidence="3" id="KW-1185">Reference proteome</keyword>
<organism evidence="2 3">
    <name type="scientific">Blepharisma stoltei</name>
    <dbReference type="NCBI Taxonomy" id="1481888"/>
    <lineage>
        <taxon>Eukaryota</taxon>
        <taxon>Sar</taxon>
        <taxon>Alveolata</taxon>
        <taxon>Ciliophora</taxon>
        <taxon>Postciliodesmatophora</taxon>
        <taxon>Heterotrichea</taxon>
        <taxon>Heterotrichida</taxon>
        <taxon>Blepharismidae</taxon>
        <taxon>Blepharisma</taxon>
    </lineage>
</organism>
<feature type="compositionally biased region" description="Basic residues" evidence="1">
    <location>
        <begin position="70"/>
        <end position="81"/>
    </location>
</feature>
<evidence type="ECO:0000313" key="2">
    <source>
        <dbReference type="EMBL" id="CAG9333198.1"/>
    </source>
</evidence>